<reference evidence="2 3" key="1">
    <citation type="submission" date="2022-02" db="EMBL/GenBank/DDBJ databases">
        <title>Genome of Erysipelotrichaceae sp. nov. NSJ-176 isolated from human feces.</title>
        <authorList>
            <person name="Abdugheni R."/>
        </authorList>
    </citation>
    <scope>NUCLEOTIDE SEQUENCE [LARGE SCALE GENOMIC DNA]</scope>
    <source>
        <strain evidence="2 3">NSJ-176</strain>
    </source>
</reference>
<gene>
    <name evidence="2" type="ORF">LQE99_12895</name>
</gene>
<dbReference type="Proteomes" id="UP001202402">
    <property type="component" value="Unassembled WGS sequence"/>
</dbReference>
<feature type="domain" description="N-acetyltransferase" evidence="1">
    <location>
        <begin position="18"/>
        <end position="178"/>
    </location>
</feature>
<evidence type="ECO:0000313" key="3">
    <source>
        <dbReference type="Proteomes" id="UP001202402"/>
    </source>
</evidence>
<proteinExistence type="predicted"/>
<dbReference type="Gene3D" id="3.40.630.30">
    <property type="match status" value="1"/>
</dbReference>
<name>A0ABS9RB65_9FIRM</name>
<accession>A0ABS9RB65</accession>
<comment type="caution">
    <text evidence="2">The sequence shown here is derived from an EMBL/GenBank/DDBJ whole genome shotgun (WGS) entry which is preliminary data.</text>
</comment>
<evidence type="ECO:0000313" key="2">
    <source>
        <dbReference type="EMBL" id="MCH4286019.1"/>
    </source>
</evidence>
<dbReference type="SUPFAM" id="SSF55729">
    <property type="entry name" value="Acyl-CoA N-acyltransferases (Nat)"/>
    <property type="match status" value="1"/>
</dbReference>
<organism evidence="2 3">
    <name type="scientific">Amedibacillus hominis</name>
    <dbReference type="NCBI Taxonomy" id="2897776"/>
    <lineage>
        <taxon>Bacteria</taxon>
        <taxon>Bacillati</taxon>
        <taxon>Bacillota</taxon>
        <taxon>Erysipelotrichia</taxon>
        <taxon>Erysipelotrichales</taxon>
        <taxon>Erysipelotrichaceae</taxon>
        <taxon>Amedibacillus</taxon>
    </lineage>
</organism>
<dbReference type="RefSeq" id="WP_233509587.1">
    <property type="nucleotide sequence ID" value="NZ_JAKVPQ010000010.1"/>
</dbReference>
<dbReference type="Pfam" id="PF13302">
    <property type="entry name" value="Acetyltransf_3"/>
    <property type="match status" value="1"/>
</dbReference>
<protein>
    <submittedName>
        <fullName evidence="2">GNAT family N-acetyltransferase</fullName>
    </submittedName>
</protein>
<sequence length="190" mass="22582">MMQSDKTWEYQGYLMRSSRIEDMEEYYIQGFCRQDDEGIRMTGSKNHYTKEEVTTYFQNCLHDPNRYDFLIFAPDGTMIGESVINEIDWESRSANFRIYLFSPTMRGKGIGFWAICTTRDFAFESLHLHRLSLNVFAFNEHAYKAYLKAGYREEGRLRDAIWDKTQYADDILMSILEDEWKESHNSDTQS</sequence>
<dbReference type="EMBL" id="JAKVPQ010000010">
    <property type="protein sequence ID" value="MCH4286019.1"/>
    <property type="molecule type" value="Genomic_DNA"/>
</dbReference>
<keyword evidence="3" id="KW-1185">Reference proteome</keyword>
<dbReference type="InterPro" id="IPR000182">
    <property type="entry name" value="GNAT_dom"/>
</dbReference>
<dbReference type="InterPro" id="IPR016181">
    <property type="entry name" value="Acyl_CoA_acyltransferase"/>
</dbReference>
<dbReference type="PROSITE" id="PS51186">
    <property type="entry name" value="GNAT"/>
    <property type="match status" value="1"/>
</dbReference>
<dbReference type="PANTHER" id="PTHR43415:SF3">
    <property type="entry name" value="GNAT-FAMILY ACETYLTRANSFERASE"/>
    <property type="match status" value="1"/>
</dbReference>
<dbReference type="PANTHER" id="PTHR43415">
    <property type="entry name" value="SPERMIDINE N(1)-ACETYLTRANSFERASE"/>
    <property type="match status" value="1"/>
</dbReference>
<evidence type="ECO:0000259" key="1">
    <source>
        <dbReference type="PROSITE" id="PS51186"/>
    </source>
</evidence>